<dbReference type="HOGENOM" id="CLU_039720_1_0_14"/>
<feature type="domain" description="DHHA1" evidence="2">
    <location>
        <begin position="233"/>
        <end position="311"/>
    </location>
</feature>
<sequence>MSYQPILDKIKAYDTIIIHRHTKPDFDAIGSQVGLKEILQENFNDKTIYVVGDQNRFDKDNDMQEIEDNAFVGALSIIVDVAVSHMVSDERYLTAAEAIVIDHHTNDSTITNASLVISDASFSSAAELIATIALDLNLVINERAASFLYAGMVTDTGRFQWLKNPKHTFMIASILTGLGAKTTELYDFLYVESLEQKMMKIDFQSRFVFEDGIAYLKNDQSVFDKYNVDVFTVSRGMVNLASGIEEIKIWLNFTYDKERDVILGEFRSRGIKIVDIAKKFGGGGHEQACGASLKTWEEVDQMITEFKALAKGEKI</sequence>
<dbReference type="EMBL" id="FO681348">
    <property type="protein sequence ID" value="CCV66677.1"/>
    <property type="molecule type" value="Genomic_DNA"/>
</dbReference>
<evidence type="ECO:0000259" key="2">
    <source>
        <dbReference type="Pfam" id="PF02272"/>
    </source>
</evidence>
<dbReference type="InterPro" id="IPR038763">
    <property type="entry name" value="DHH_sf"/>
</dbReference>
<dbReference type="KEGG" id="abra:BN85316560"/>
<dbReference type="OrthoDB" id="9803668at2"/>
<dbReference type="AlphaFoldDB" id="U4KQ63"/>
<dbReference type="Proteomes" id="UP000032737">
    <property type="component" value="Chromosome"/>
</dbReference>
<dbReference type="InterPro" id="IPR051319">
    <property type="entry name" value="Oligoribo/pAp-PDE_c-di-AMP_PDE"/>
</dbReference>
<dbReference type="Gene3D" id="3.10.310.30">
    <property type="match status" value="1"/>
</dbReference>
<dbReference type="STRING" id="61635.BN85316560"/>
<dbReference type="PANTHER" id="PTHR47618">
    <property type="entry name" value="BIFUNCTIONAL OLIGORIBONUCLEASE AND PAP PHOSPHATASE NRNA"/>
    <property type="match status" value="1"/>
</dbReference>
<keyword evidence="4" id="KW-1185">Reference proteome</keyword>
<feature type="domain" description="DDH" evidence="1">
    <location>
        <begin position="16"/>
        <end position="152"/>
    </location>
</feature>
<evidence type="ECO:0000313" key="4">
    <source>
        <dbReference type="Proteomes" id="UP000032737"/>
    </source>
</evidence>
<proteinExistence type="predicted"/>
<dbReference type="Pfam" id="PF01368">
    <property type="entry name" value="DHH"/>
    <property type="match status" value="1"/>
</dbReference>
<evidence type="ECO:0000259" key="1">
    <source>
        <dbReference type="Pfam" id="PF01368"/>
    </source>
</evidence>
<dbReference type="InterPro" id="IPR001667">
    <property type="entry name" value="DDH_dom"/>
</dbReference>
<gene>
    <name evidence="3" type="ORF">BN85316560</name>
</gene>
<dbReference type="Gene3D" id="3.90.1640.10">
    <property type="entry name" value="inorganic pyrophosphatase (n-terminal core)"/>
    <property type="match status" value="1"/>
</dbReference>
<accession>U4KQ63</accession>
<evidence type="ECO:0000313" key="3">
    <source>
        <dbReference type="EMBL" id="CCV66677.1"/>
    </source>
</evidence>
<reference evidence="3 4" key="1">
    <citation type="journal article" date="2013" name="J. Mol. Microbiol. Biotechnol.">
        <title>Analysis of the Complete Genomes of Acholeplasma brassicae , A. palmae and A. laidlawii and Their Comparison to the Obligate Parasites from ' Candidatus Phytoplasma'.</title>
        <authorList>
            <person name="Kube M."/>
            <person name="Siewert C."/>
            <person name="Migdoll A.M."/>
            <person name="Duduk B."/>
            <person name="Holz S."/>
            <person name="Rabus R."/>
            <person name="Seemuller E."/>
            <person name="Mitrovic J."/>
            <person name="Muller I."/>
            <person name="Buttner C."/>
            <person name="Reinhardt R."/>
        </authorList>
    </citation>
    <scope>NUCLEOTIDE SEQUENCE [LARGE SCALE GENOMIC DNA]</scope>
    <source>
        <strain evidence="4">0502</strain>
    </source>
</reference>
<dbReference type="GO" id="GO:0003676">
    <property type="term" value="F:nucleic acid binding"/>
    <property type="evidence" value="ECO:0007669"/>
    <property type="project" value="InterPro"/>
</dbReference>
<dbReference type="PANTHER" id="PTHR47618:SF1">
    <property type="entry name" value="BIFUNCTIONAL OLIGORIBONUCLEASE AND PAP PHOSPHATASE NRNA"/>
    <property type="match status" value="1"/>
</dbReference>
<dbReference type="RefSeq" id="WP_030005527.1">
    <property type="nucleotide sequence ID" value="NC_022549.1"/>
</dbReference>
<dbReference type="SUPFAM" id="SSF64182">
    <property type="entry name" value="DHH phosphoesterases"/>
    <property type="match status" value="1"/>
</dbReference>
<dbReference type="InterPro" id="IPR003156">
    <property type="entry name" value="DHHA1_dom"/>
</dbReference>
<organism evidence="3 4">
    <name type="scientific">Acholeplasma brassicae</name>
    <dbReference type="NCBI Taxonomy" id="61635"/>
    <lineage>
        <taxon>Bacteria</taxon>
        <taxon>Bacillati</taxon>
        <taxon>Mycoplasmatota</taxon>
        <taxon>Mollicutes</taxon>
        <taxon>Acholeplasmatales</taxon>
        <taxon>Acholeplasmataceae</taxon>
        <taxon>Acholeplasma</taxon>
    </lineage>
</organism>
<name>U4KQ63_9MOLU</name>
<protein>
    <submittedName>
        <fullName evidence="3">Phosphoesterase RecJ domain protein</fullName>
    </submittedName>
</protein>
<dbReference type="Pfam" id="PF02272">
    <property type="entry name" value="DHHA1"/>
    <property type="match status" value="1"/>
</dbReference>